<organism evidence="1 2">
    <name type="scientific">Rhodococcus erythropolis</name>
    <name type="common">Arthrobacter picolinophilus</name>
    <dbReference type="NCBI Taxonomy" id="1833"/>
    <lineage>
        <taxon>Bacteria</taxon>
        <taxon>Bacillati</taxon>
        <taxon>Actinomycetota</taxon>
        <taxon>Actinomycetes</taxon>
        <taxon>Mycobacteriales</taxon>
        <taxon>Nocardiaceae</taxon>
        <taxon>Rhodococcus</taxon>
        <taxon>Rhodococcus erythropolis group</taxon>
    </lineage>
</organism>
<name>A0A5N5DXC7_RHOER</name>
<dbReference type="Proteomes" id="UP000325576">
    <property type="component" value="Unassembled WGS sequence"/>
</dbReference>
<evidence type="ECO:0000313" key="1">
    <source>
        <dbReference type="EMBL" id="KAB2581672.1"/>
    </source>
</evidence>
<evidence type="ECO:0000313" key="2">
    <source>
        <dbReference type="Proteomes" id="UP000325576"/>
    </source>
</evidence>
<dbReference type="AlphaFoldDB" id="A0A5N5DXC7"/>
<dbReference type="EMBL" id="MRBO01000808">
    <property type="protein sequence ID" value="KAB2581672.1"/>
    <property type="molecule type" value="Genomic_DNA"/>
</dbReference>
<accession>A0A5N5DXC7</accession>
<dbReference type="Pfam" id="PF02810">
    <property type="entry name" value="SEC-C"/>
    <property type="match status" value="1"/>
</dbReference>
<gene>
    <name evidence="1" type="ORF">BS297_29600</name>
</gene>
<dbReference type="Gene3D" id="3.10.450.50">
    <property type="match status" value="1"/>
</dbReference>
<dbReference type="SUPFAM" id="SSF48452">
    <property type="entry name" value="TPR-like"/>
    <property type="match status" value="1"/>
</dbReference>
<sequence>MTDFDDETAGSDAAGSIASAALAVLREQGPLSLEEWATHLEEYGAATELADVLEYLSEPMLGYLPNGKYVALDTVLEGLVFTHRLSELEIASDILDASPDLEPILAFGDGDGDGEDGAIRVALAEEAAVERGAAPFRSRRVVVLPAGTLGECADGDLIGLAVEDGRLAFRLVEIEDEPDLAPALGELFEEDGVEALDSVCWQLLLEDPSLFTVPVAPLGEIFEAAGYEHERELLARRGFDFDAYDLQIRTALVASTYDLTHDEAVAAVAFVDLADRGYTDAVIADFDIVDWARRHVCAAPDFFVSLADPGAAVAVFDLGFRNQDPVTDAILEALASELAERGPRSVRAAAHWLAGKAVDRLGRVLEAEAHYEKALLAESGWGPALFELAQFASDRGDATRALSLLGRIDGGSEENLYAVLQDFVPVDHPELGRNDKCWCGSGRKYKVCHLGKADESVKADGRWLYKKACLFAFASEFVDVVTGLDDLENANLSEDELIAATIFDGSALDVALFEGGIFADFLARRSELLPEAEVVTAAQWLGVRRSVYEVLETSDTGVVLLDRVSEETVTVGHPVEGKPGDLISARLLTAPTGALAVGVVVMSSESQAARVLEVLASEELDAEELVRESRGGADHSTDDR</sequence>
<dbReference type="SUPFAM" id="SSF103642">
    <property type="entry name" value="Sec-C motif"/>
    <property type="match status" value="1"/>
</dbReference>
<dbReference type="InterPro" id="IPR011990">
    <property type="entry name" value="TPR-like_helical_dom_sf"/>
</dbReference>
<reference evidence="1 2" key="1">
    <citation type="journal article" date="2017" name="Poromechanics V (2013)">
        <title>Genomic Characterization of the Arsenic-Tolerant Actinobacterium, &lt;i&gt;Rhodococcus erythropolis&lt;/i&gt; S43.</title>
        <authorList>
            <person name="Retamal-Morales G."/>
            <person name="Mehnert M."/>
            <person name="Schwabe R."/>
            <person name="Tischler D."/>
            <person name="Schloemann M."/>
            <person name="Levican G.J."/>
        </authorList>
    </citation>
    <scope>NUCLEOTIDE SEQUENCE [LARGE SCALE GENOMIC DNA]</scope>
    <source>
        <strain evidence="1 2">S43</strain>
    </source>
</reference>
<dbReference type="InterPro" id="IPR004027">
    <property type="entry name" value="SEC_C_motif"/>
</dbReference>
<evidence type="ECO:0008006" key="3">
    <source>
        <dbReference type="Google" id="ProtNLM"/>
    </source>
</evidence>
<protein>
    <recommendedName>
        <fullName evidence="3">SEC-C motif-containing protein</fullName>
    </recommendedName>
</protein>
<comment type="caution">
    <text evidence="1">The sequence shown here is derived from an EMBL/GenBank/DDBJ whole genome shotgun (WGS) entry which is preliminary data.</text>
</comment>
<proteinExistence type="predicted"/>